<organism evidence="1">
    <name type="scientific">marine sediment metagenome</name>
    <dbReference type="NCBI Taxonomy" id="412755"/>
    <lineage>
        <taxon>unclassified sequences</taxon>
        <taxon>metagenomes</taxon>
        <taxon>ecological metagenomes</taxon>
    </lineage>
</organism>
<sequence>MEDISRVFTEILAEFNTEVLEYYRLTNSYLKDLIVYKNIELNTKIQTESEGLKNNTFEKILKAVKTGLNTLGIPIKKLNEHQNTFVLLANAKSSEFTSYTSFVDLYQRNHINELLFEILLEYLLDIDKKKIENFKLFDLLPENFIEKLSKFKENNLELLKIKKALVGQNLKSYIDFSTLTIKKIISSKPTNITKDLKKRKEPEQDILLLLQKAKRDNIEKLKKLKKDIRPSTKLPDIIKEEITIKTVNQDIKTEQDSLSSAPIKQKKKKSFLDFFGNIPPIHPEIVNKFVIDVVSFLNSRVKNVDFFDLEILFYYVSNLKMLNIDIPFSSIEVLEIMKNFINGKVFSASKNNIPDIKSVFYGLSIFSELELNGKTDIIDDGEIEKFIKLIVKYSLPEKLQSNLYSLLCSDLISSESLNKEDKMRYINPITRLDLLNIKEFRTIKDIYNHLALLTLLNNENHDALKKSYLIEIKKLLLANGSIKDSFTDSAKVLLILDLLDLKEQEADICSNLLNFIMNSTKFFSLTMLNEELNWRNSQLGYKIELKMLFWALLASSRYAPQKF</sequence>
<dbReference type="AlphaFoldDB" id="A0A0F9S8M4"/>
<evidence type="ECO:0000313" key="1">
    <source>
        <dbReference type="EMBL" id="KKN63384.1"/>
    </source>
</evidence>
<dbReference type="EMBL" id="LAZR01000591">
    <property type="protein sequence ID" value="KKN63384.1"/>
    <property type="molecule type" value="Genomic_DNA"/>
</dbReference>
<proteinExistence type="predicted"/>
<gene>
    <name evidence="1" type="ORF">LCGC14_0502140</name>
</gene>
<accession>A0A0F9S8M4</accession>
<reference evidence="1" key="1">
    <citation type="journal article" date="2015" name="Nature">
        <title>Complex archaea that bridge the gap between prokaryotes and eukaryotes.</title>
        <authorList>
            <person name="Spang A."/>
            <person name="Saw J.H."/>
            <person name="Jorgensen S.L."/>
            <person name="Zaremba-Niedzwiedzka K."/>
            <person name="Martijn J."/>
            <person name="Lind A.E."/>
            <person name="van Eijk R."/>
            <person name="Schleper C."/>
            <person name="Guy L."/>
            <person name="Ettema T.J."/>
        </authorList>
    </citation>
    <scope>NUCLEOTIDE SEQUENCE</scope>
</reference>
<comment type="caution">
    <text evidence="1">The sequence shown here is derived from an EMBL/GenBank/DDBJ whole genome shotgun (WGS) entry which is preliminary data.</text>
</comment>
<protein>
    <submittedName>
        <fullName evidence="1">Uncharacterized protein</fullName>
    </submittedName>
</protein>
<name>A0A0F9S8M4_9ZZZZ</name>